<dbReference type="InterPro" id="IPR021336">
    <property type="entry name" value="DUF2949"/>
</dbReference>
<sequence>MKTEELVQFLHYLQNDLTIPAASLQIALQHPEQTPNLLPIILWQYGLVTLTQLDQIFDWLEHQVSD</sequence>
<dbReference type="EMBL" id="DSRU01000243">
    <property type="protein sequence ID" value="HFM99429.1"/>
    <property type="molecule type" value="Genomic_DNA"/>
</dbReference>
<gene>
    <name evidence="1" type="ORF">ENR64_17035</name>
</gene>
<protein>
    <submittedName>
        <fullName evidence="1">DUF2949 domain-containing protein</fullName>
    </submittedName>
</protein>
<comment type="caution">
    <text evidence="1">The sequence shown here is derived from an EMBL/GenBank/DDBJ whole genome shotgun (WGS) entry which is preliminary data.</text>
</comment>
<dbReference type="Pfam" id="PF11165">
    <property type="entry name" value="DUF2949"/>
    <property type="match status" value="1"/>
</dbReference>
<accession>A0A7C3KEZ7</accession>
<proteinExistence type="predicted"/>
<evidence type="ECO:0000313" key="1">
    <source>
        <dbReference type="EMBL" id="HFM99429.1"/>
    </source>
</evidence>
<name>A0A7C3KEZ7_9CYAN</name>
<organism evidence="1">
    <name type="scientific">Oscillatoriales cyanobacterium SpSt-418</name>
    <dbReference type="NCBI Taxonomy" id="2282169"/>
    <lineage>
        <taxon>Bacteria</taxon>
        <taxon>Bacillati</taxon>
        <taxon>Cyanobacteriota</taxon>
        <taxon>Cyanophyceae</taxon>
        <taxon>Oscillatoriophycideae</taxon>
        <taxon>Oscillatoriales</taxon>
    </lineage>
</organism>
<reference evidence="1" key="1">
    <citation type="journal article" date="2020" name="mSystems">
        <title>Genome- and Community-Level Interaction Insights into Carbon Utilization and Element Cycling Functions of Hydrothermarchaeota in Hydrothermal Sediment.</title>
        <authorList>
            <person name="Zhou Z."/>
            <person name="Liu Y."/>
            <person name="Xu W."/>
            <person name="Pan J."/>
            <person name="Luo Z.H."/>
            <person name="Li M."/>
        </authorList>
    </citation>
    <scope>NUCLEOTIDE SEQUENCE [LARGE SCALE GENOMIC DNA]</scope>
    <source>
        <strain evidence="1">SpSt-418</strain>
    </source>
</reference>
<dbReference type="AlphaFoldDB" id="A0A7C3KEZ7"/>